<keyword evidence="1" id="KW-0732">Signal</keyword>
<reference evidence="2 3" key="1">
    <citation type="submission" date="2015-08" db="EMBL/GenBank/DDBJ databases">
        <title>Next Generation Sequencing and Analysis of the Genome of Puccinia sorghi L Schw, the Causal Agent of Maize Common Rust.</title>
        <authorList>
            <person name="Rochi L."/>
            <person name="Burguener G."/>
            <person name="Darino M."/>
            <person name="Turjanski A."/>
            <person name="Kreff E."/>
            <person name="Dieguez M.J."/>
            <person name="Sacco F."/>
        </authorList>
    </citation>
    <scope>NUCLEOTIDE SEQUENCE [LARGE SCALE GENOMIC DNA]</scope>
    <source>
        <strain evidence="2 3">RO10H11247</strain>
    </source>
</reference>
<dbReference type="VEuPathDB" id="FungiDB:VP01_4428g2"/>
<dbReference type="EMBL" id="LAVV01009533">
    <property type="protein sequence ID" value="KNZ50437.1"/>
    <property type="molecule type" value="Genomic_DNA"/>
</dbReference>
<name>A0A0L6UQD8_9BASI</name>
<sequence>MRCLRLLTALQLVAAASYATALPTYDSSEMVPVCPKSTGLINISFGNTVSEGCLESTQGGRTTQQISLQDVAALLSALF</sequence>
<evidence type="ECO:0000313" key="2">
    <source>
        <dbReference type="EMBL" id="KNZ50437.1"/>
    </source>
</evidence>
<keyword evidence="3" id="KW-1185">Reference proteome</keyword>
<accession>A0A0L6UQD8</accession>
<dbReference type="AlphaFoldDB" id="A0A0L6UQD8"/>
<dbReference type="Proteomes" id="UP000037035">
    <property type="component" value="Unassembled WGS sequence"/>
</dbReference>
<dbReference type="OrthoDB" id="10481334at2759"/>
<comment type="caution">
    <text evidence="2">The sequence shown here is derived from an EMBL/GenBank/DDBJ whole genome shotgun (WGS) entry which is preliminary data.</text>
</comment>
<evidence type="ECO:0000313" key="3">
    <source>
        <dbReference type="Proteomes" id="UP000037035"/>
    </source>
</evidence>
<evidence type="ECO:0000256" key="1">
    <source>
        <dbReference type="SAM" id="SignalP"/>
    </source>
</evidence>
<gene>
    <name evidence="2" type="ORF">VP01_4428g2</name>
</gene>
<organism evidence="2 3">
    <name type="scientific">Puccinia sorghi</name>
    <dbReference type="NCBI Taxonomy" id="27349"/>
    <lineage>
        <taxon>Eukaryota</taxon>
        <taxon>Fungi</taxon>
        <taxon>Dikarya</taxon>
        <taxon>Basidiomycota</taxon>
        <taxon>Pucciniomycotina</taxon>
        <taxon>Pucciniomycetes</taxon>
        <taxon>Pucciniales</taxon>
        <taxon>Pucciniaceae</taxon>
        <taxon>Puccinia</taxon>
    </lineage>
</organism>
<feature type="chain" id="PRO_5005567820" evidence="1">
    <location>
        <begin position="22"/>
        <end position="79"/>
    </location>
</feature>
<feature type="signal peptide" evidence="1">
    <location>
        <begin position="1"/>
        <end position="21"/>
    </location>
</feature>
<protein>
    <submittedName>
        <fullName evidence="2">Putative signal peptide protein</fullName>
    </submittedName>
</protein>
<proteinExistence type="predicted"/>